<protein>
    <submittedName>
        <fullName evidence="2">Acetyltransferase, GNAT family</fullName>
    </submittedName>
</protein>
<dbReference type="RefSeq" id="WP_005469240.1">
    <property type="nucleotide sequence ID" value="NZ_KB291046.1"/>
</dbReference>
<name>L1NE69_9PORP</name>
<dbReference type="HOGENOM" id="CLU_105077_1_2_10"/>
<dbReference type="STRING" id="1127696.HMPREF9134_00874"/>
<reference evidence="2 3" key="1">
    <citation type="submission" date="2012-05" db="EMBL/GenBank/DDBJ databases">
        <authorList>
            <person name="Weinstock G."/>
            <person name="Sodergren E."/>
            <person name="Lobos E.A."/>
            <person name="Fulton L."/>
            <person name="Fulton R."/>
            <person name="Courtney L."/>
            <person name="Fronick C."/>
            <person name="O'Laughlin M."/>
            <person name="Godfrey J."/>
            <person name="Wilson R.M."/>
            <person name="Miner T."/>
            <person name="Farmer C."/>
            <person name="Delehaunty K."/>
            <person name="Cordes M."/>
            <person name="Minx P."/>
            <person name="Tomlinson C."/>
            <person name="Chen J."/>
            <person name="Wollam A."/>
            <person name="Pepin K.H."/>
            <person name="Bhonagiri V."/>
            <person name="Zhang X."/>
            <person name="Suruliraj S."/>
            <person name="Warren W."/>
            <person name="Mitreva M."/>
            <person name="Mardis E.R."/>
            <person name="Wilson R.K."/>
        </authorList>
    </citation>
    <scope>NUCLEOTIDE SEQUENCE [LARGE SCALE GENOMIC DNA]</scope>
    <source>
        <strain evidence="2 3">F0037</strain>
    </source>
</reference>
<accession>L1NE69</accession>
<organism evidence="2 3">
    <name type="scientific">Porphyromonas catoniae F0037</name>
    <dbReference type="NCBI Taxonomy" id="1127696"/>
    <lineage>
        <taxon>Bacteria</taxon>
        <taxon>Pseudomonadati</taxon>
        <taxon>Bacteroidota</taxon>
        <taxon>Bacteroidia</taxon>
        <taxon>Bacteroidales</taxon>
        <taxon>Porphyromonadaceae</taxon>
        <taxon>Porphyromonas</taxon>
    </lineage>
</organism>
<dbReference type="GO" id="GO:0016747">
    <property type="term" value="F:acyltransferase activity, transferring groups other than amino-acyl groups"/>
    <property type="evidence" value="ECO:0007669"/>
    <property type="project" value="InterPro"/>
</dbReference>
<evidence type="ECO:0000313" key="3">
    <source>
        <dbReference type="Proteomes" id="UP000010408"/>
    </source>
</evidence>
<dbReference type="PROSITE" id="PS51186">
    <property type="entry name" value="GNAT"/>
    <property type="match status" value="1"/>
</dbReference>
<dbReference type="Pfam" id="PF13508">
    <property type="entry name" value="Acetyltransf_7"/>
    <property type="match status" value="1"/>
</dbReference>
<evidence type="ECO:0000313" key="2">
    <source>
        <dbReference type="EMBL" id="EKY01497.1"/>
    </source>
</evidence>
<feature type="domain" description="N-acetyltransferase" evidence="1">
    <location>
        <begin position="4"/>
        <end position="148"/>
    </location>
</feature>
<dbReference type="SUPFAM" id="SSF55729">
    <property type="entry name" value="Acyl-CoA N-acyltransferases (Nat)"/>
    <property type="match status" value="1"/>
</dbReference>
<dbReference type="AlphaFoldDB" id="L1NE69"/>
<keyword evidence="2" id="KW-0808">Transferase</keyword>
<proteinExistence type="predicted"/>
<evidence type="ECO:0000259" key="1">
    <source>
        <dbReference type="PROSITE" id="PS51186"/>
    </source>
</evidence>
<comment type="caution">
    <text evidence="2">The sequence shown here is derived from an EMBL/GenBank/DDBJ whole genome shotgun (WGS) entry which is preliminary data.</text>
</comment>
<dbReference type="Proteomes" id="UP000010408">
    <property type="component" value="Unassembled WGS sequence"/>
</dbReference>
<gene>
    <name evidence="2" type="ORF">HMPREF9134_00874</name>
</gene>
<sequence length="179" mass="20812">MATLELQVLDWGNEPPASLRLIYEEAFPIEERRPWEKLFGTEPWEHTTWLITLDTIPVGFAVGWELPSAHYFEYLVIDPSHRGQGLGSKVLETLSYKYDDEYPVVLECEPAGYTPMAERRLAFYARHGLHPLPFAYKQPPYGEGLPWVELHLLSNRAMDSCSYEQIRSEIHRLVYKVTE</sequence>
<dbReference type="CDD" id="cd04301">
    <property type="entry name" value="NAT_SF"/>
    <property type="match status" value="1"/>
</dbReference>
<dbReference type="InterPro" id="IPR000182">
    <property type="entry name" value="GNAT_dom"/>
</dbReference>
<dbReference type="PATRIC" id="fig|1127696.3.peg.795"/>
<dbReference type="EMBL" id="AMEQ01000025">
    <property type="protein sequence ID" value="EKY01497.1"/>
    <property type="molecule type" value="Genomic_DNA"/>
</dbReference>
<dbReference type="Gene3D" id="3.40.630.30">
    <property type="match status" value="1"/>
</dbReference>
<dbReference type="eggNOG" id="COG0456">
    <property type="taxonomic scope" value="Bacteria"/>
</dbReference>
<dbReference type="InterPro" id="IPR016181">
    <property type="entry name" value="Acyl_CoA_acyltransferase"/>
</dbReference>